<name>A0A7G1HWL9_9BACT</name>
<keyword evidence="5" id="KW-1185">Reference proteome</keyword>
<evidence type="ECO:0000256" key="1">
    <source>
        <dbReference type="SAM" id="MobiDB-lite"/>
    </source>
</evidence>
<evidence type="ECO:0000256" key="2">
    <source>
        <dbReference type="SAM" id="Phobius"/>
    </source>
</evidence>
<sequence>MGKYKRYKNSLEKFLSGDSGKRFFNFAYSLGAAVVILGALFKILHLPGGNAMLCIGMGTEVLMFILSAFDHPAKEYNWEEVFPVLDSKNPDDRPSFAGGNGTVIVNGGGSKGGVAGGISGAVNITPEMAQHAAGIPGIQLEEEDSKSLTESIQKLSAAADQLSRMAELTDATQQYLSQLSEISEQMTNLGEATRSLTEVSNVLLDSYRSITDNSEGITNHSQGYVTQMENLNRNLNGLNTIYEIQLKSISSQLDSIDRVNAGLKSIRDMYENSMADSSRYCEETEKMTQYMQQLNSVYEKMLTAMTVNMYTRPMPQQPQGQPVVQKQEIQKETEQQ</sequence>
<protein>
    <recommendedName>
        <fullName evidence="3">Gliding motility protein GldL-like N-terminal domain-containing protein</fullName>
    </recommendedName>
</protein>
<dbReference type="KEGG" id="copr:Cop2CBH44_24390"/>
<dbReference type="EMBL" id="AP023322">
    <property type="protein sequence ID" value="BCI64086.1"/>
    <property type="molecule type" value="Genomic_DNA"/>
</dbReference>
<keyword evidence="2" id="KW-1133">Transmembrane helix</keyword>
<feature type="transmembrane region" description="Helical" evidence="2">
    <location>
        <begin position="23"/>
        <end position="44"/>
    </location>
</feature>
<proteinExistence type="predicted"/>
<evidence type="ECO:0000259" key="3">
    <source>
        <dbReference type="Pfam" id="PF22827"/>
    </source>
</evidence>
<gene>
    <name evidence="4" type="ORF">Cop2CBH44_24390</name>
</gene>
<keyword evidence="2" id="KW-0812">Transmembrane</keyword>
<evidence type="ECO:0000313" key="5">
    <source>
        <dbReference type="Proteomes" id="UP000594042"/>
    </source>
</evidence>
<dbReference type="NCBIfam" id="TIGR03513">
    <property type="entry name" value="GldL_gliding"/>
    <property type="match status" value="1"/>
</dbReference>
<dbReference type="Proteomes" id="UP000594042">
    <property type="component" value="Chromosome"/>
</dbReference>
<dbReference type="AlphaFoldDB" id="A0A7G1HWL9"/>
<dbReference type="InterPro" id="IPR019852">
    <property type="entry name" value="Motility-assoc_prot_GldL"/>
</dbReference>
<organism evidence="4 5">
    <name type="scientific">Coprobacter secundus subsp. similis</name>
    <dbReference type="NCBI Taxonomy" id="2751153"/>
    <lineage>
        <taxon>Bacteria</taxon>
        <taxon>Pseudomonadati</taxon>
        <taxon>Bacteroidota</taxon>
        <taxon>Bacteroidia</taxon>
        <taxon>Bacteroidales</taxon>
        <taxon>Barnesiellaceae</taxon>
        <taxon>Coprobacter</taxon>
    </lineage>
</organism>
<feature type="domain" description="Gliding motility protein GldL-like N-terminal" evidence="3">
    <location>
        <begin position="27"/>
        <end position="87"/>
    </location>
</feature>
<feature type="compositionally biased region" description="Low complexity" evidence="1">
    <location>
        <begin position="313"/>
        <end position="327"/>
    </location>
</feature>
<dbReference type="Pfam" id="PF22827">
    <property type="entry name" value="GldL_N"/>
    <property type="match status" value="1"/>
</dbReference>
<reference evidence="5" key="1">
    <citation type="submission" date="2020-07" db="EMBL/GenBank/DDBJ databases">
        <title>Complete genome sequencing of Coprobacter sp. strain 2CBH44.</title>
        <authorList>
            <person name="Sakamoto M."/>
            <person name="Murakami T."/>
            <person name="Mori H."/>
        </authorList>
    </citation>
    <scope>NUCLEOTIDE SEQUENCE [LARGE SCALE GENOMIC DNA]</scope>
    <source>
        <strain evidence="5">2CBH44</strain>
    </source>
</reference>
<dbReference type="RefSeq" id="WP_021930874.1">
    <property type="nucleotide sequence ID" value="NZ_AP023322.1"/>
</dbReference>
<feature type="region of interest" description="Disordered" evidence="1">
    <location>
        <begin position="312"/>
        <end position="336"/>
    </location>
</feature>
<dbReference type="InterPro" id="IPR055087">
    <property type="entry name" value="GldL-like_N"/>
</dbReference>
<dbReference type="SUPFAM" id="SSF58104">
    <property type="entry name" value="Methyl-accepting chemotaxis protein (MCP) signaling domain"/>
    <property type="match status" value="1"/>
</dbReference>
<evidence type="ECO:0000313" key="4">
    <source>
        <dbReference type="EMBL" id="BCI64086.1"/>
    </source>
</evidence>
<keyword evidence="2" id="KW-0472">Membrane</keyword>
<accession>A0A7G1HWL9</accession>